<gene>
    <name evidence="1" type="ORF">EV646_11546</name>
</gene>
<keyword evidence="2" id="KW-1185">Reference proteome</keyword>
<accession>A0A4R2IFN1</accession>
<dbReference type="Proteomes" id="UP000295573">
    <property type="component" value="Unassembled WGS sequence"/>
</dbReference>
<dbReference type="AlphaFoldDB" id="A0A4R2IFN1"/>
<comment type="caution">
    <text evidence="1">The sequence shown here is derived from an EMBL/GenBank/DDBJ whole genome shotgun (WGS) entry which is preliminary data.</text>
</comment>
<evidence type="ECO:0000313" key="2">
    <source>
        <dbReference type="Proteomes" id="UP000295573"/>
    </source>
</evidence>
<evidence type="ECO:0008006" key="3">
    <source>
        <dbReference type="Google" id="ProtNLM"/>
    </source>
</evidence>
<proteinExistence type="predicted"/>
<name>A0A4R2IFN1_9ACTN</name>
<protein>
    <recommendedName>
        <fullName evidence="3">PIN domain-containing protein</fullName>
    </recommendedName>
</protein>
<sequence>MPFIVVYDANVLYSNNVRDLLIRVAQADLVQAKWTEKILDETFHNLKTNRPDLDPVRLDRTRALMNGAIADVLSSPATNL</sequence>
<dbReference type="EMBL" id="SLWR01000015">
    <property type="protein sequence ID" value="TCO41505.1"/>
    <property type="molecule type" value="Genomic_DNA"/>
</dbReference>
<reference evidence="1 2" key="1">
    <citation type="journal article" date="2015" name="Stand. Genomic Sci.">
        <title>Genomic Encyclopedia of Bacterial and Archaeal Type Strains, Phase III: the genomes of soil and plant-associated and newly described type strains.</title>
        <authorList>
            <person name="Whitman W.B."/>
            <person name="Woyke T."/>
            <person name="Klenk H.P."/>
            <person name="Zhou Y."/>
            <person name="Lilburn T.G."/>
            <person name="Beck B.J."/>
            <person name="De Vos P."/>
            <person name="Vandamme P."/>
            <person name="Eisen J.A."/>
            <person name="Garrity G."/>
            <person name="Hugenholtz P."/>
            <person name="Kyrpides N.C."/>
        </authorList>
    </citation>
    <scope>NUCLEOTIDE SEQUENCE [LARGE SCALE GENOMIC DNA]</scope>
    <source>
        <strain evidence="1 2">VKM Ac-2541</strain>
    </source>
</reference>
<organism evidence="1 2">
    <name type="scientific">Kribbella antiqua</name>
    <dbReference type="NCBI Taxonomy" id="2512217"/>
    <lineage>
        <taxon>Bacteria</taxon>
        <taxon>Bacillati</taxon>
        <taxon>Actinomycetota</taxon>
        <taxon>Actinomycetes</taxon>
        <taxon>Propionibacteriales</taxon>
        <taxon>Kribbellaceae</taxon>
        <taxon>Kribbella</taxon>
    </lineage>
</organism>
<evidence type="ECO:0000313" key="1">
    <source>
        <dbReference type="EMBL" id="TCO41505.1"/>
    </source>
</evidence>